<dbReference type="AlphaFoldDB" id="A0A075MV37"/>
<dbReference type="PANTHER" id="PTHR30399">
    <property type="entry name" value="UNCHARACTERIZED PROTEIN YGJP"/>
    <property type="match status" value="1"/>
</dbReference>
<dbReference type="CDD" id="cd07344">
    <property type="entry name" value="M48_yhfN_like"/>
    <property type="match status" value="1"/>
</dbReference>
<dbReference type="InterPro" id="IPR002725">
    <property type="entry name" value="YgjP-like_metallopeptidase"/>
</dbReference>
<dbReference type="HOGENOM" id="CLU_065947_2_2_2"/>
<name>A0A075MV37_9ARCH</name>
<dbReference type="RefSeq" id="WP_158385114.1">
    <property type="nucleotide sequence ID" value="NZ_CP007174.1"/>
</dbReference>
<dbReference type="Gene3D" id="3.30.2010.10">
    <property type="entry name" value="Metalloproteases ('zincins'), catalytic domain"/>
    <property type="match status" value="1"/>
</dbReference>
<dbReference type="Proteomes" id="UP000028194">
    <property type="component" value="Chromosome"/>
</dbReference>
<dbReference type="OrthoDB" id="308128at2157"/>
<reference evidence="2 3" key="1">
    <citation type="journal article" date="2014" name="PLoS ONE">
        <title>Genome Sequence of Candidatus Nitrososphaera evergladensis from Group I.1b Enriched from Everglades Soil Reveals Novel Genomic Features of the Ammonia-Oxidizing Archaea.</title>
        <authorList>
            <person name="Zhalnina K.V."/>
            <person name="Dias R."/>
            <person name="Leonard M.T."/>
            <person name="Dorr de Quadros P."/>
            <person name="Camargo F.A."/>
            <person name="Drew J.C."/>
            <person name="Farmerie W.G."/>
            <person name="Daroub S.H."/>
            <person name="Triplett E.W."/>
        </authorList>
    </citation>
    <scope>NUCLEOTIDE SEQUENCE [LARGE SCALE GENOMIC DNA]</scope>
    <source>
        <strain evidence="2 3">SR1</strain>
    </source>
</reference>
<dbReference type="eggNOG" id="arCOG02625">
    <property type="taxonomic scope" value="Archaea"/>
</dbReference>
<dbReference type="GeneID" id="41596894"/>
<gene>
    <name evidence="2" type="ORF">NTE_01076</name>
</gene>
<dbReference type="STRING" id="1459636.NTE_01076"/>
<keyword evidence="3" id="KW-1185">Reference proteome</keyword>
<evidence type="ECO:0000259" key="1">
    <source>
        <dbReference type="Pfam" id="PF01863"/>
    </source>
</evidence>
<proteinExistence type="predicted"/>
<keyword evidence="2" id="KW-0378">Hydrolase</keyword>
<sequence length="235" mass="27110">MLSLPLDDGSVLCINVRTSSRARRLRLVSGIRGVEAVVPAAGYDEGKLQEFVQYKRDWIIKTANYYSKLREKTGHTESNVVYYLGKRYSVRLVKDRLVSAVVSDALGMATFHVTDMRRYKREIEQWYKEQTAKVIAEHLPPLSARLGLSYNKFTVKRQKSRWASCSKKRNLNFNLLLSAAPAEVIDYVIVHELCHIAEMNHSKRFWQLVEFADPGYRKHKEWLEDHAPVIGVQGL</sequence>
<dbReference type="PANTHER" id="PTHR30399:SF1">
    <property type="entry name" value="UTP PYROPHOSPHATASE"/>
    <property type="match status" value="1"/>
</dbReference>
<evidence type="ECO:0000313" key="2">
    <source>
        <dbReference type="EMBL" id="AIF83149.1"/>
    </source>
</evidence>
<dbReference type="Pfam" id="PF01863">
    <property type="entry name" value="YgjP-like"/>
    <property type="match status" value="1"/>
</dbReference>
<dbReference type="GO" id="GO:0016787">
    <property type="term" value="F:hydrolase activity"/>
    <property type="evidence" value="ECO:0007669"/>
    <property type="project" value="UniProtKB-KW"/>
</dbReference>
<protein>
    <submittedName>
        <fullName evidence="2">Putative metal-dependent hydrolase</fullName>
    </submittedName>
</protein>
<organism evidence="2 3">
    <name type="scientific">Candidatus Nitrososphaera evergladensis SR1</name>
    <dbReference type="NCBI Taxonomy" id="1459636"/>
    <lineage>
        <taxon>Archaea</taxon>
        <taxon>Nitrososphaerota</taxon>
        <taxon>Nitrososphaeria</taxon>
        <taxon>Nitrososphaerales</taxon>
        <taxon>Nitrososphaeraceae</taxon>
        <taxon>Nitrososphaera</taxon>
    </lineage>
</organism>
<dbReference type="InterPro" id="IPR053136">
    <property type="entry name" value="UTP_pyrophosphatase-like"/>
</dbReference>
<dbReference type="KEGG" id="nev:NTE_01076"/>
<accession>A0A075MV37</accession>
<feature type="domain" description="YgjP-like metallopeptidase" evidence="1">
    <location>
        <begin position="32"/>
        <end position="226"/>
    </location>
</feature>
<dbReference type="EMBL" id="CP007174">
    <property type="protein sequence ID" value="AIF83149.1"/>
    <property type="molecule type" value="Genomic_DNA"/>
</dbReference>
<evidence type="ECO:0000313" key="3">
    <source>
        <dbReference type="Proteomes" id="UP000028194"/>
    </source>
</evidence>